<feature type="domain" description="WW" evidence="2">
    <location>
        <begin position="125"/>
        <end position="158"/>
    </location>
</feature>
<dbReference type="InterPro" id="IPR053233">
    <property type="entry name" value="ABRA-related"/>
</dbReference>
<dbReference type="Pfam" id="PF00397">
    <property type="entry name" value="WW"/>
    <property type="match status" value="1"/>
</dbReference>
<dbReference type="SUPFAM" id="SSF51045">
    <property type="entry name" value="WW domain"/>
    <property type="match status" value="2"/>
</dbReference>
<feature type="region of interest" description="Disordered" evidence="1">
    <location>
        <begin position="170"/>
        <end position="208"/>
    </location>
</feature>
<feature type="region of interest" description="Disordered" evidence="1">
    <location>
        <begin position="1"/>
        <end position="85"/>
    </location>
</feature>
<name>A0AAE0ERP0_9CHLO</name>
<dbReference type="EMBL" id="LGRX02034223">
    <property type="protein sequence ID" value="KAK3238403.1"/>
    <property type="molecule type" value="Genomic_DNA"/>
</dbReference>
<feature type="region of interest" description="Disordered" evidence="1">
    <location>
        <begin position="288"/>
        <end position="312"/>
    </location>
</feature>
<dbReference type="InterPro" id="IPR036020">
    <property type="entry name" value="WW_dom_sf"/>
</dbReference>
<dbReference type="CDD" id="cd00201">
    <property type="entry name" value="WW"/>
    <property type="match status" value="1"/>
</dbReference>
<evidence type="ECO:0000313" key="3">
    <source>
        <dbReference type="EMBL" id="KAK3238403.1"/>
    </source>
</evidence>
<dbReference type="Gene3D" id="3.30.1470.10">
    <property type="entry name" value="Photosystem I PsaD, reaction center subunit II"/>
    <property type="match status" value="1"/>
</dbReference>
<dbReference type="InterPro" id="IPR001202">
    <property type="entry name" value="WW_dom"/>
</dbReference>
<dbReference type="AlphaFoldDB" id="A0AAE0ERP0"/>
<sequence length="312" mass="35027">MDRRRSSSDCSRRNSLLEFARQEEGSELQRSLSVDNKDEPDVSIVADSGKSRAKEKKASRKKERQPSLLESLDNPTTAGPSKTKAHEVFDDDEIVEMACHLGVEVKHISELSQPVRWVVERALEAPLPESWSEASDNKGNTYYYNGVTGKTSWDHPLDVSFRDMVAQAVRQTDDDDGSEDEDEVPVARARSAPAHAQAGPSYSHQEDPDAFAEDTLAYARHLGMDERDSDLLWIAEQALNAPLPENWTEHVNDDGNVYYSNSVMSVVCWAHPLDDHFRSLYKKMKKEKEAHLSSPTNFNGLGQMPTEPEVDP</sequence>
<reference evidence="3 4" key="1">
    <citation type="journal article" date="2015" name="Genome Biol. Evol.">
        <title>Comparative Genomics of a Bacterivorous Green Alga Reveals Evolutionary Causalities and Consequences of Phago-Mixotrophic Mode of Nutrition.</title>
        <authorList>
            <person name="Burns J.A."/>
            <person name="Paasch A."/>
            <person name="Narechania A."/>
            <person name="Kim E."/>
        </authorList>
    </citation>
    <scope>NUCLEOTIDE SEQUENCE [LARGE SCALE GENOMIC DNA]</scope>
    <source>
        <strain evidence="3 4">PLY_AMNH</strain>
    </source>
</reference>
<dbReference type="PROSITE" id="PS01159">
    <property type="entry name" value="WW_DOMAIN_1"/>
    <property type="match status" value="1"/>
</dbReference>
<feature type="compositionally biased region" description="Basic and acidic residues" evidence="1">
    <location>
        <begin position="1"/>
        <end position="12"/>
    </location>
</feature>
<accession>A0AAE0ERP0</accession>
<dbReference type="SMART" id="SM00456">
    <property type="entry name" value="WW"/>
    <property type="match status" value="2"/>
</dbReference>
<evidence type="ECO:0000259" key="2">
    <source>
        <dbReference type="PROSITE" id="PS50020"/>
    </source>
</evidence>
<comment type="caution">
    <text evidence="3">The sequence shown here is derived from an EMBL/GenBank/DDBJ whole genome shotgun (WGS) entry which is preliminary data.</text>
</comment>
<feature type="compositionally biased region" description="Acidic residues" evidence="1">
    <location>
        <begin position="173"/>
        <end position="184"/>
    </location>
</feature>
<evidence type="ECO:0000313" key="4">
    <source>
        <dbReference type="Proteomes" id="UP001190700"/>
    </source>
</evidence>
<dbReference type="PROSITE" id="PS50020">
    <property type="entry name" value="WW_DOMAIN_2"/>
    <property type="match status" value="2"/>
</dbReference>
<organism evidence="3 4">
    <name type="scientific">Cymbomonas tetramitiformis</name>
    <dbReference type="NCBI Taxonomy" id="36881"/>
    <lineage>
        <taxon>Eukaryota</taxon>
        <taxon>Viridiplantae</taxon>
        <taxon>Chlorophyta</taxon>
        <taxon>Pyramimonadophyceae</taxon>
        <taxon>Pyramimonadales</taxon>
        <taxon>Pyramimonadaceae</taxon>
        <taxon>Cymbomonas</taxon>
    </lineage>
</organism>
<feature type="compositionally biased region" description="Low complexity" evidence="1">
    <location>
        <begin position="186"/>
        <end position="198"/>
    </location>
</feature>
<proteinExistence type="predicted"/>
<evidence type="ECO:0000256" key="1">
    <source>
        <dbReference type="SAM" id="MobiDB-lite"/>
    </source>
</evidence>
<dbReference type="Proteomes" id="UP001190700">
    <property type="component" value="Unassembled WGS sequence"/>
</dbReference>
<protein>
    <recommendedName>
        <fullName evidence="2">WW domain-containing protein</fullName>
    </recommendedName>
</protein>
<feature type="compositionally biased region" description="Basic residues" evidence="1">
    <location>
        <begin position="51"/>
        <end position="63"/>
    </location>
</feature>
<feature type="non-terminal residue" evidence="3">
    <location>
        <position position="312"/>
    </location>
</feature>
<dbReference type="PANTHER" id="PTHR21715">
    <property type="entry name" value="RH04127P"/>
    <property type="match status" value="1"/>
</dbReference>
<gene>
    <name evidence="3" type="ORF">CYMTET_51582</name>
</gene>
<keyword evidence="4" id="KW-1185">Reference proteome</keyword>
<feature type="domain" description="WW" evidence="2">
    <location>
        <begin position="241"/>
        <end position="274"/>
    </location>
</feature>
<dbReference type="Gene3D" id="2.20.70.10">
    <property type="match status" value="1"/>
</dbReference>
<dbReference type="PANTHER" id="PTHR21715:SF0">
    <property type="entry name" value="RH04127P"/>
    <property type="match status" value="1"/>
</dbReference>